<comment type="caution">
    <text evidence="3">The sequence shown here is derived from an EMBL/GenBank/DDBJ whole genome shotgun (WGS) entry which is preliminary data.</text>
</comment>
<dbReference type="PANTHER" id="PTHR46637">
    <property type="entry name" value="TIS1421-TRANSPOSASE PROTEIN A"/>
    <property type="match status" value="1"/>
</dbReference>
<dbReference type="InterPro" id="IPR052909">
    <property type="entry name" value="Transposase_6_like"/>
</dbReference>
<organism evidence="3 4">
    <name type="scientific">Bacillus cereus</name>
    <dbReference type="NCBI Taxonomy" id="1396"/>
    <lineage>
        <taxon>Bacteria</taxon>
        <taxon>Bacillati</taxon>
        <taxon>Bacillota</taxon>
        <taxon>Bacilli</taxon>
        <taxon>Bacillales</taxon>
        <taxon>Bacillaceae</taxon>
        <taxon>Bacillus</taxon>
        <taxon>Bacillus cereus group</taxon>
    </lineage>
</organism>
<dbReference type="RefSeq" id="WP_098783908.1">
    <property type="nucleotide sequence ID" value="NZ_NULI01000392.1"/>
</dbReference>
<evidence type="ECO:0000313" key="4">
    <source>
        <dbReference type="Proteomes" id="UP000224203"/>
    </source>
</evidence>
<evidence type="ECO:0000259" key="2">
    <source>
        <dbReference type="Pfam" id="PF13340"/>
    </source>
</evidence>
<dbReference type="EMBL" id="NULI01000392">
    <property type="protein sequence ID" value="PGS60963.1"/>
    <property type="molecule type" value="Genomic_DNA"/>
</dbReference>
<name>A0A9X7CGN1_BACCE</name>
<accession>A0A9X7CGN1</accession>
<dbReference type="Pfam" id="PF13340">
    <property type="entry name" value="DUF4096"/>
    <property type="match status" value="1"/>
</dbReference>
<dbReference type="Proteomes" id="UP000224203">
    <property type="component" value="Unassembled WGS sequence"/>
</dbReference>
<sequence length="61" mass="7119">MRIGISKSHSLPSYSEKRGGCNAKDNRLFVNACLWIIRTGSPWRDLPNGYEKYNAVHYRYK</sequence>
<evidence type="ECO:0000313" key="3">
    <source>
        <dbReference type="EMBL" id="PGS60963.1"/>
    </source>
</evidence>
<gene>
    <name evidence="3" type="ORF">COC69_33060</name>
</gene>
<evidence type="ECO:0000256" key="1">
    <source>
        <dbReference type="SAM" id="MobiDB-lite"/>
    </source>
</evidence>
<feature type="region of interest" description="Disordered" evidence="1">
    <location>
        <begin position="1"/>
        <end position="22"/>
    </location>
</feature>
<proteinExistence type="predicted"/>
<dbReference type="PANTHER" id="PTHR46637:SF1">
    <property type="entry name" value="BLL5188 PROTEIN"/>
    <property type="match status" value="1"/>
</dbReference>
<dbReference type="AlphaFoldDB" id="A0A9X7CGN1"/>
<reference evidence="3 4" key="1">
    <citation type="submission" date="2017-09" db="EMBL/GenBank/DDBJ databases">
        <title>Large-scale bioinformatics analysis of Bacillus genomes uncovers conserved roles of natural products in bacterial physiology.</title>
        <authorList>
            <consortium name="Agbiome Team Llc"/>
            <person name="Bleich R.M."/>
            <person name="Grubbs K.J."/>
            <person name="Santa Maria K.C."/>
            <person name="Allen S.E."/>
            <person name="Farag S."/>
            <person name="Shank E.A."/>
            <person name="Bowers A."/>
        </authorList>
    </citation>
    <scope>NUCLEOTIDE SEQUENCE [LARGE SCALE GENOMIC DNA]</scope>
    <source>
        <strain evidence="3 4">AFS041711</strain>
    </source>
</reference>
<dbReference type="InterPro" id="IPR025161">
    <property type="entry name" value="IS402-like_dom"/>
</dbReference>
<feature type="domain" description="Insertion element IS402-like" evidence="2">
    <location>
        <begin position="11"/>
        <end position="60"/>
    </location>
</feature>
<protein>
    <recommendedName>
        <fullName evidence="2">Insertion element IS402-like domain-containing protein</fullName>
    </recommendedName>
</protein>